<organism evidence="2 3">
    <name type="scientific">Paragemmobacter ruber</name>
    <dbReference type="NCBI Taxonomy" id="1985673"/>
    <lineage>
        <taxon>Bacteria</taxon>
        <taxon>Pseudomonadati</taxon>
        <taxon>Pseudomonadota</taxon>
        <taxon>Alphaproteobacteria</taxon>
        <taxon>Rhodobacterales</taxon>
        <taxon>Paracoccaceae</taxon>
        <taxon>Paragemmobacter</taxon>
    </lineage>
</organism>
<accession>A0ABW9Y3P5</accession>
<dbReference type="Proteomes" id="UP001517376">
    <property type="component" value="Unassembled WGS sequence"/>
</dbReference>
<feature type="chain" id="PRO_5046953845" evidence="1">
    <location>
        <begin position="27"/>
        <end position="309"/>
    </location>
</feature>
<protein>
    <submittedName>
        <fullName evidence="2">Uncharacterized protein</fullName>
    </submittedName>
</protein>
<evidence type="ECO:0000313" key="3">
    <source>
        <dbReference type="Proteomes" id="UP001517376"/>
    </source>
</evidence>
<dbReference type="Gene3D" id="3.40.50.1110">
    <property type="entry name" value="SGNH hydrolase"/>
    <property type="match status" value="1"/>
</dbReference>
<reference evidence="3" key="1">
    <citation type="submission" date="2020-01" db="EMBL/GenBank/DDBJ databases">
        <title>Sphingomonas sp. strain CSW-10.</title>
        <authorList>
            <person name="Chen W.-M."/>
        </authorList>
    </citation>
    <scope>NUCLEOTIDE SEQUENCE [LARGE SCALE GENOMIC DNA]</scope>
    <source>
        <strain evidence="3">CCP-1</strain>
    </source>
</reference>
<gene>
    <name evidence="2" type="ORF">GU920_03380</name>
</gene>
<dbReference type="EMBL" id="JAAATW010000001">
    <property type="protein sequence ID" value="NBE06559.1"/>
    <property type="molecule type" value="Genomic_DNA"/>
</dbReference>
<evidence type="ECO:0000313" key="2">
    <source>
        <dbReference type="EMBL" id="NBE06559.1"/>
    </source>
</evidence>
<keyword evidence="1" id="KW-0732">Signal</keyword>
<comment type="caution">
    <text evidence="2">The sequence shown here is derived from an EMBL/GenBank/DDBJ whole genome shotgun (WGS) entry which is preliminary data.</text>
</comment>
<feature type="signal peptide" evidence="1">
    <location>
        <begin position="1"/>
        <end position="26"/>
    </location>
</feature>
<name>A0ABW9Y3P5_9RHOB</name>
<sequence>MKASFRLIAGAFLAAALILPTPPLFAQERMPPRKASPMTVMQVHSGHSLTDAYNTNPWPGRLILATEKIRGTRPHDTIFNSTIPGSPLHWRWNNRNEYGVDARHDIGRFELLVTTEGVPFTTDDETFRNDTLAYLDRWVAHAWKEGNQGRGAELMLYSTWNTWKYAGPIPDYDPEGDVPFRERLNRDGARWEEMQDSANANRPEGMPPIYMIPGHRLMMRIYDDIEAGKAPHGLTSIGDIFADEIHLNDKGQYAITMLVYAVIYQRNPRELPDRLAVPEDTLSAAQARYFKTIAWEVATTYDRTGVPPG</sequence>
<evidence type="ECO:0000256" key="1">
    <source>
        <dbReference type="SAM" id="SignalP"/>
    </source>
</evidence>
<dbReference type="InterPro" id="IPR036514">
    <property type="entry name" value="SGNH_hydro_sf"/>
</dbReference>
<proteinExistence type="predicted"/>
<dbReference type="RefSeq" id="WP_161765547.1">
    <property type="nucleotide sequence ID" value="NZ_JAAATW010000001.1"/>
</dbReference>
<keyword evidence="3" id="KW-1185">Reference proteome</keyword>